<reference evidence="2 3" key="1">
    <citation type="submission" date="2019-05" db="EMBL/GenBank/DDBJ databases">
        <title>Another draft genome of Portunus trituberculatus and its Hox gene families provides insights of decapod evolution.</title>
        <authorList>
            <person name="Jeong J.-H."/>
            <person name="Song I."/>
            <person name="Kim S."/>
            <person name="Choi T."/>
            <person name="Kim D."/>
            <person name="Ryu S."/>
            <person name="Kim W."/>
        </authorList>
    </citation>
    <scope>NUCLEOTIDE SEQUENCE [LARGE SCALE GENOMIC DNA]</scope>
    <source>
        <tissue evidence="2">Muscle</tissue>
    </source>
</reference>
<evidence type="ECO:0000256" key="1">
    <source>
        <dbReference type="SAM" id="MobiDB-lite"/>
    </source>
</evidence>
<dbReference type="AlphaFoldDB" id="A0A5B7FX77"/>
<feature type="compositionally biased region" description="Basic and acidic residues" evidence="1">
    <location>
        <begin position="105"/>
        <end position="115"/>
    </location>
</feature>
<dbReference type="EMBL" id="VSRR010008916">
    <property type="protein sequence ID" value="MPC49508.1"/>
    <property type="molecule type" value="Genomic_DNA"/>
</dbReference>
<organism evidence="2 3">
    <name type="scientific">Portunus trituberculatus</name>
    <name type="common">Swimming crab</name>
    <name type="synonym">Neptunus trituberculatus</name>
    <dbReference type="NCBI Taxonomy" id="210409"/>
    <lineage>
        <taxon>Eukaryota</taxon>
        <taxon>Metazoa</taxon>
        <taxon>Ecdysozoa</taxon>
        <taxon>Arthropoda</taxon>
        <taxon>Crustacea</taxon>
        <taxon>Multicrustacea</taxon>
        <taxon>Malacostraca</taxon>
        <taxon>Eumalacostraca</taxon>
        <taxon>Eucarida</taxon>
        <taxon>Decapoda</taxon>
        <taxon>Pleocyemata</taxon>
        <taxon>Brachyura</taxon>
        <taxon>Eubrachyura</taxon>
        <taxon>Portunoidea</taxon>
        <taxon>Portunidae</taxon>
        <taxon>Portuninae</taxon>
        <taxon>Portunus</taxon>
    </lineage>
</organism>
<proteinExistence type="predicted"/>
<feature type="region of interest" description="Disordered" evidence="1">
    <location>
        <begin position="105"/>
        <end position="131"/>
    </location>
</feature>
<protein>
    <submittedName>
        <fullName evidence="2">Uncharacterized protein</fullName>
    </submittedName>
</protein>
<accession>A0A5B7FX77</accession>
<evidence type="ECO:0000313" key="3">
    <source>
        <dbReference type="Proteomes" id="UP000324222"/>
    </source>
</evidence>
<evidence type="ECO:0000313" key="2">
    <source>
        <dbReference type="EMBL" id="MPC49508.1"/>
    </source>
</evidence>
<gene>
    <name evidence="2" type="ORF">E2C01_043311</name>
</gene>
<name>A0A5B7FX77_PORTR</name>
<sequence length="131" mass="14226">MRVPVLTSQRNPDSLAIPHLPPDARVTNCSRADDYITSPTSPHLLRRPPTASTHTRLRSAGVMKAGQATPNPGIVPLRTDYDQTRVPVIGHYVSGLPIPAAWTAREGRMRGEEGKKRQREGRGVAASSCLV</sequence>
<comment type="caution">
    <text evidence="2">The sequence shown here is derived from an EMBL/GenBank/DDBJ whole genome shotgun (WGS) entry which is preliminary data.</text>
</comment>
<keyword evidence="3" id="KW-1185">Reference proteome</keyword>
<dbReference type="Proteomes" id="UP000324222">
    <property type="component" value="Unassembled WGS sequence"/>
</dbReference>